<keyword evidence="2" id="KW-1185">Reference proteome</keyword>
<organism evidence="1 2">
    <name type="scientific">Macroventuria anomochaeta</name>
    <dbReference type="NCBI Taxonomy" id="301207"/>
    <lineage>
        <taxon>Eukaryota</taxon>
        <taxon>Fungi</taxon>
        <taxon>Dikarya</taxon>
        <taxon>Ascomycota</taxon>
        <taxon>Pezizomycotina</taxon>
        <taxon>Dothideomycetes</taxon>
        <taxon>Pleosporomycetidae</taxon>
        <taxon>Pleosporales</taxon>
        <taxon>Pleosporineae</taxon>
        <taxon>Didymellaceae</taxon>
        <taxon>Macroventuria</taxon>
    </lineage>
</organism>
<accession>A0ACB6RXU9</accession>
<name>A0ACB6RXU9_9PLEO</name>
<comment type="caution">
    <text evidence="1">The sequence shown here is derived from an EMBL/GenBank/DDBJ whole genome shotgun (WGS) entry which is preliminary data.</text>
</comment>
<dbReference type="EMBL" id="MU006724">
    <property type="protein sequence ID" value="KAF2625764.1"/>
    <property type="molecule type" value="Genomic_DNA"/>
</dbReference>
<protein>
    <submittedName>
        <fullName evidence="1">Uncharacterized protein</fullName>
    </submittedName>
</protein>
<gene>
    <name evidence="1" type="ORF">BU25DRAFT_110932</name>
</gene>
<evidence type="ECO:0000313" key="2">
    <source>
        <dbReference type="Proteomes" id="UP000799754"/>
    </source>
</evidence>
<evidence type="ECO:0000313" key="1">
    <source>
        <dbReference type="EMBL" id="KAF2625764.1"/>
    </source>
</evidence>
<sequence length="961" mass="104116">MPEPNPFAFTGPNVPQLRSSDASLRAELARLKQHVVVLQPKVQDLEDANGVAQTLAAAKNQVQDSQRETKRAQIAERVAREALDAVRNTSNMSQASVSSQDKAEKLLSESKQEIGKLQVELETCKGLPDNASESLGDTSTNRGDSERVLQELKDEFEARFHAASEEANTVNEKLEKELQDVQDRLEEAKAGLQQLKEEAGETEEELETVRNRNANLDIDLQNHKDLLNSLHNDFDNRLQAATEDANTTIAEQQAELQRVRDRLDDATTELQQMKEEASEAKTDLKTARNDNAKLDKALAHQKDTVAHLSEINDHLLADLAAKEAERKALARDRDDFEVRLTKTLLALKEREEGEAEARNALESFVAETELVADGTSEQITRLQGDVDTYLEGSTEHARVVAVKDERIAKLERENEILKNRLEEGQAHNPVKENIPRPITYRNISIASHKSLAEELDLDDDQSIGGLSDFEESATNSVCLELSAVRDIISIAPHDMTAPKLTVSVSDAVSTTPRRPASFMECSPVSSVSSIQPAQPTAPTLSVYNDTVADLAPSKPVATTLSLFEETVLCISPIEPATAPLAFSDINEALDYAPFEPTISPSELPAPTLSLSDLTVESVSPSQPSIAPLLISNVQTALDYAPAGPAISASTTIPEPQKLSLHAGETLNYAPVQPATMALLAAPETETLTSNIFKHAFVSLDPDPSSGSVTDPHAHQACDKSDRMDSKANRKGTKPEGKSADFIDSLWWQYGSPCPSLNSSRHKNLGADPEIATSSLRRRSPIDAFAKLPEPSGTTNLDELSATWPLEDEPIGESAKLQCAASTTTTSISPALESTTLKLTTSKPTTPPFTPTTPGAVPVAQGKGLLTASAHYLLHFLMVLYCWHIWSQLHDWEHANGVGLGEGYGNVHNGYGPYGNGRVLLGMLPINLLSADSPLPAKAVEVITSTVSAFEGLIGLGPTPLF</sequence>
<proteinExistence type="predicted"/>
<dbReference type="Proteomes" id="UP000799754">
    <property type="component" value="Unassembled WGS sequence"/>
</dbReference>
<reference evidence="1" key="1">
    <citation type="journal article" date="2020" name="Stud. Mycol.">
        <title>101 Dothideomycetes genomes: a test case for predicting lifestyles and emergence of pathogens.</title>
        <authorList>
            <person name="Haridas S."/>
            <person name="Albert R."/>
            <person name="Binder M."/>
            <person name="Bloem J."/>
            <person name="Labutti K."/>
            <person name="Salamov A."/>
            <person name="Andreopoulos B."/>
            <person name="Baker S."/>
            <person name="Barry K."/>
            <person name="Bills G."/>
            <person name="Bluhm B."/>
            <person name="Cannon C."/>
            <person name="Castanera R."/>
            <person name="Culley D."/>
            <person name="Daum C."/>
            <person name="Ezra D."/>
            <person name="Gonzalez J."/>
            <person name="Henrissat B."/>
            <person name="Kuo A."/>
            <person name="Liang C."/>
            <person name="Lipzen A."/>
            <person name="Lutzoni F."/>
            <person name="Magnuson J."/>
            <person name="Mondo S."/>
            <person name="Nolan M."/>
            <person name="Ohm R."/>
            <person name="Pangilinan J."/>
            <person name="Park H.-J."/>
            <person name="Ramirez L."/>
            <person name="Alfaro M."/>
            <person name="Sun H."/>
            <person name="Tritt A."/>
            <person name="Yoshinaga Y."/>
            <person name="Zwiers L.-H."/>
            <person name="Turgeon B."/>
            <person name="Goodwin S."/>
            <person name="Spatafora J."/>
            <person name="Crous P."/>
            <person name="Grigoriev I."/>
        </authorList>
    </citation>
    <scope>NUCLEOTIDE SEQUENCE</scope>
    <source>
        <strain evidence="1">CBS 525.71</strain>
    </source>
</reference>